<reference evidence="1 2" key="1">
    <citation type="submission" date="2018-10" db="EMBL/GenBank/DDBJ databases">
        <authorList>
            <person name="Ekblom R."/>
            <person name="Jareborg N."/>
        </authorList>
    </citation>
    <scope>NUCLEOTIDE SEQUENCE [LARGE SCALE GENOMIC DNA]</scope>
    <source>
        <tissue evidence="1">Muscle</tissue>
    </source>
</reference>
<feature type="non-terminal residue" evidence="1">
    <location>
        <position position="1"/>
    </location>
</feature>
<protein>
    <submittedName>
        <fullName evidence="1">Uncharacterized protein</fullName>
    </submittedName>
</protein>
<accession>A0A9X9M1X5</accession>
<dbReference type="AlphaFoldDB" id="A0A9X9M1X5"/>
<sequence>SLCLPSRSLISVSQVTSGPSSFLVLEDSILAGNPHGFSAPLSTFGKTPAICGPSFSFPECRSPPVKSNLKTGSPGLLPLLGLSLRRAMGVGRRLPECPAPPTAYPLALPRTDGLH</sequence>
<proteinExistence type="predicted"/>
<name>A0A9X9M1X5_GULGU</name>
<evidence type="ECO:0000313" key="2">
    <source>
        <dbReference type="Proteomes" id="UP000269945"/>
    </source>
</evidence>
<dbReference type="Proteomes" id="UP000269945">
    <property type="component" value="Unassembled WGS sequence"/>
</dbReference>
<comment type="caution">
    <text evidence="1">The sequence shown here is derived from an EMBL/GenBank/DDBJ whole genome shotgun (WGS) entry which is preliminary data.</text>
</comment>
<keyword evidence="2" id="KW-1185">Reference proteome</keyword>
<organism evidence="1 2">
    <name type="scientific">Gulo gulo</name>
    <name type="common">Wolverine</name>
    <name type="synonym">Gluton</name>
    <dbReference type="NCBI Taxonomy" id="48420"/>
    <lineage>
        <taxon>Eukaryota</taxon>
        <taxon>Metazoa</taxon>
        <taxon>Chordata</taxon>
        <taxon>Craniata</taxon>
        <taxon>Vertebrata</taxon>
        <taxon>Euteleostomi</taxon>
        <taxon>Mammalia</taxon>
        <taxon>Eutheria</taxon>
        <taxon>Laurasiatheria</taxon>
        <taxon>Carnivora</taxon>
        <taxon>Caniformia</taxon>
        <taxon>Musteloidea</taxon>
        <taxon>Mustelidae</taxon>
        <taxon>Guloninae</taxon>
        <taxon>Gulo</taxon>
    </lineage>
</organism>
<dbReference type="EMBL" id="CYRY02037359">
    <property type="protein sequence ID" value="VCX22255.1"/>
    <property type="molecule type" value="Genomic_DNA"/>
</dbReference>
<gene>
    <name evidence="1" type="ORF">BN2614_LOCUS3</name>
</gene>
<evidence type="ECO:0000313" key="1">
    <source>
        <dbReference type="EMBL" id="VCX22255.1"/>
    </source>
</evidence>